<dbReference type="GO" id="GO:0004386">
    <property type="term" value="F:helicase activity"/>
    <property type="evidence" value="ECO:0007669"/>
    <property type="project" value="UniProtKB-KW"/>
</dbReference>
<evidence type="ECO:0000313" key="10">
    <source>
        <dbReference type="Proteomes" id="UP000318521"/>
    </source>
</evidence>
<reference evidence="9 10" key="1">
    <citation type="submission" date="2019-07" db="EMBL/GenBank/DDBJ databases">
        <authorList>
            <person name="Park Y.J."/>
            <person name="Jeong S.E."/>
            <person name="Jung H.S."/>
        </authorList>
    </citation>
    <scope>NUCLEOTIDE SEQUENCE [LARGE SCALE GENOMIC DNA]</scope>
    <source>
        <strain evidence="10">P16(2019)</strain>
    </source>
</reference>
<evidence type="ECO:0000256" key="6">
    <source>
        <dbReference type="ARBA" id="ARBA00023235"/>
    </source>
</evidence>
<organism evidence="9 10">
    <name type="scientific">Alkalicoccobacillus porphyridii</name>
    <dbReference type="NCBI Taxonomy" id="2597270"/>
    <lineage>
        <taxon>Bacteria</taxon>
        <taxon>Bacillati</taxon>
        <taxon>Bacillota</taxon>
        <taxon>Bacilli</taxon>
        <taxon>Bacillales</taxon>
        <taxon>Bacillaceae</taxon>
        <taxon>Alkalicoccobacillus</taxon>
    </lineage>
</organism>
<keyword evidence="10" id="KW-1185">Reference proteome</keyword>
<name>A0A553ZWL6_9BACI</name>
<dbReference type="InterPro" id="IPR033186">
    <property type="entry name" value="HerA_C"/>
</dbReference>
<keyword evidence="6" id="KW-0413">Isomerase</keyword>
<protein>
    <submittedName>
        <fullName evidence="9">DUF853 family protein</fullName>
    </submittedName>
</protein>
<evidence type="ECO:0000256" key="3">
    <source>
        <dbReference type="ARBA" id="ARBA00022806"/>
    </source>
</evidence>
<dbReference type="Pfam" id="PF01935">
    <property type="entry name" value="DUF87"/>
    <property type="match status" value="1"/>
</dbReference>
<dbReference type="InterPro" id="IPR008571">
    <property type="entry name" value="HerA-like"/>
</dbReference>
<dbReference type="GO" id="GO:0003677">
    <property type="term" value="F:DNA binding"/>
    <property type="evidence" value="ECO:0007669"/>
    <property type="project" value="UniProtKB-KW"/>
</dbReference>
<dbReference type="Pfam" id="PF05872">
    <property type="entry name" value="HerA_C"/>
    <property type="match status" value="1"/>
</dbReference>
<evidence type="ECO:0000256" key="1">
    <source>
        <dbReference type="ARBA" id="ARBA00022741"/>
    </source>
</evidence>
<keyword evidence="2" id="KW-0378">Hydrolase</keyword>
<keyword evidence="5" id="KW-0238">DNA-binding</keyword>
<dbReference type="SUPFAM" id="SSF52540">
    <property type="entry name" value="P-loop containing nucleoside triphosphate hydrolases"/>
    <property type="match status" value="1"/>
</dbReference>
<evidence type="ECO:0000256" key="5">
    <source>
        <dbReference type="ARBA" id="ARBA00023125"/>
    </source>
</evidence>
<dbReference type="Gene3D" id="3.40.50.300">
    <property type="entry name" value="P-loop containing nucleotide triphosphate hydrolases"/>
    <property type="match status" value="2"/>
</dbReference>
<dbReference type="PANTHER" id="PTHR42957:SF1">
    <property type="entry name" value="HELICASE MJ1565-RELATED"/>
    <property type="match status" value="1"/>
</dbReference>
<feature type="domain" description="Helicase HerA central" evidence="7">
    <location>
        <begin position="133"/>
        <end position="415"/>
    </location>
</feature>
<evidence type="ECO:0000259" key="8">
    <source>
        <dbReference type="Pfam" id="PF05872"/>
    </source>
</evidence>
<dbReference type="RefSeq" id="WP_143849200.1">
    <property type="nucleotide sequence ID" value="NZ_VLXZ01000008.1"/>
</dbReference>
<dbReference type="AlphaFoldDB" id="A0A553ZWL6"/>
<dbReference type="EMBL" id="VLXZ01000008">
    <property type="protein sequence ID" value="TSB45860.1"/>
    <property type="molecule type" value="Genomic_DNA"/>
</dbReference>
<feature type="domain" description="Helicase HerA-like C-terminal" evidence="8">
    <location>
        <begin position="434"/>
        <end position="537"/>
    </location>
</feature>
<dbReference type="OrthoDB" id="9806951at2"/>
<evidence type="ECO:0000313" key="9">
    <source>
        <dbReference type="EMBL" id="TSB45860.1"/>
    </source>
</evidence>
<keyword evidence="3" id="KW-0347">Helicase</keyword>
<dbReference type="Proteomes" id="UP000318521">
    <property type="component" value="Unassembled WGS sequence"/>
</dbReference>
<evidence type="ECO:0000256" key="2">
    <source>
        <dbReference type="ARBA" id="ARBA00022801"/>
    </source>
</evidence>
<dbReference type="GO" id="GO:0005524">
    <property type="term" value="F:ATP binding"/>
    <property type="evidence" value="ECO:0007669"/>
    <property type="project" value="UniProtKB-KW"/>
</dbReference>
<sequence>MKSEVTYLGSVINVDSNSIEVEITDDIPSSAPIVNGRLYRIGQIGTLVKVPIGNIRLFGIVASVSNVSNKIQDENNMNDNGSRYLQVQLVGEQIGKKKFERGIGTFPTINDEVHIVTEGDLLNIYGEEGKGLIEIGKHSSSDNLSVHLDLHNLVLRHSAILGSTGSGKSNTTAHLINEILENYNGSRAVLIDIHGEYSSAFNGKCKVFKINDTANPLKIPYWTMNFDELSFFLVGRPNGQERPEDKKLREEILRYKKLNAGKLKAGSINEDSITPDSPIPFDIKQVWHNFNREVNGTYSSSSDQTRNTEELEDEGDFQNLIPAKFKEYAIGSGAPYKSKNQIMYSYEQKIFSRLKDSRYNFMFNPEGYLNADSECDLDTLIRGWIEHNERLTILDLSGVPFELIDITVGLLTRLIFDSMYWGRKETYTGKNRPLLMVFEEAHIYLPKNEDSTHIYGYARKAVEKVFKEGRKFGVGATVVTQRPSEISETILAQVGTFIALRLTNSSDKGTVKSAAPNNMNSLIDLLSSLRKGEAIVVGESIEIPSRVRIKEYTPRPNSNDPNLVESWIKDFKLDDVNYKSVVTAMREQKHL</sequence>
<accession>A0A553ZWL6</accession>
<keyword evidence="1" id="KW-0547">Nucleotide-binding</keyword>
<dbReference type="InterPro" id="IPR027417">
    <property type="entry name" value="P-loop_NTPase"/>
</dbReference>
<gene>
    <name evidence="9" type="ORF">FN960_13150</name>
</gene>
<evidence type="ECO:0000256" key="4">
    <source>
        <dbReference type="ARBA" id="ARBA00022840"/>
    </source>
</evidence>
<keyword evidence="4" id="KW-0067">ATP-binding</keyword>
<dbReference type="InterPro" id="IPR002789">
    <property type="entry name" value="HerA_central"/>
</dbReference>
<evidence type="ECO:0000259" key="7">
    <source>
        <dbReference type="Pfam" id="PF01935"/>
    </source>
</evidence>
<proteinExistence type="predicted"/>
<dbReference type="PANTHER" id="PTHR42957">
    <property type="entry name" value="HELICASE MJ1565-RELATED"/>
    <property type="match status" value="1"/>
</dbReference>
<comment type="caution">
    <text evidence="9">The sequence shown here is derived from an EMBL/GenBank/DDBJ whole genome shotgun (WGS) entry which is preliminary data.</text>
</comment>
<dbReference type="GO" id="GO:0016787">
    <property type="term" value="F:hydrolase activity"/>
    <property type="evidence" value="ECO:0007669"/>
    <property type="project" value="UniProtKB-KW"/>
</dbReference>